<keyword evidence="8 11" id="KW-0119">Carbohydrate metabolism</keyword>
<gene>
    <name evidence="15" type="ORF">SMACR_05155</name>
</gene>
<evidence type="ECO:0000256" key="9">
    <source>
        <dbReference type="ARBA" id="ARBA00023295"/>
    </source>
</evidence>
<comment type="caution">
    <text evidence="15">The sequence shown here is derived from an EMBL/GenBank/DDBJ whole genome shotgun (WGS) entry which is preliminary data.</text>
</comment>
<keyword evidence="9 11" id="KW-0326">Glycosidase</keyword>
<keyword evidence="5" id="KW-0964">Secreted</keyword>
<evidence type="ECO:0000256" key="4">
    <source>
        <dbReference type="ARBA" id="ARBA00007495"/>
    </source>
</evidence>
<dbReference type="PROSITE" id="PS51760">
    <property type="entry name" value="GH10_2"/>
    <property type="match status" value="1"/>
</dbReference>
<feature type="domain" description="GH10" evidence="14">
    <location>
        <begin position="37"/>
        <end position="370"/>
    </location>
</feature>
<proteinExistence type="inferred from homology"/>
<name>A0A8S8ZP84_SORMA</name>
<accession>A0A8S8ZP84</accession>
<comment type="similarity">
    <text evidence="4 11">Belongs to the glycosyl hydrolase 10 (cellulase F) family.</text>
</comment>
<keyword evidence="7 11" id="KW-0378">Hydrolase</keyword>
<feature type="signal peptide" evidence="13">
    <location>
        <begin position="1"/>
        <end position="20"/>
    </location>
</feature>
<reference evidence="15 16" key="1">
    <citation type="submission" date="2017-07" db="EMBL/GenBank/DDBJ databases">
        <title>Genome sequence of the Sordaria macrospora wild type strain R19027.</title>
        <authorList>
            <person name="Nowrousian M."/>
            <person name="Teichert I."/>
            <person name="Kueck U."/>
        </authorList>
    </citation>
    <scope>NUCLEOTIDE SEQUENCE [LARGE SCALE GENOMIC DNA]</scope>
    <source>
        <strain evidence="15 16">R19027</strain>
        <tissue evidence="15">Mycelium</tissue>
    </source>
</reference>
<protein>
    <recommendedName>
        <fullName evidence="11">Beta-xylanase</fullName>
        <ecNumber evidence="11">3.2.1.8</ecNumber>
    </recommendedName>
</protein>
<organism evidence="15 16">
    <name type="scientific">Sordaria macrospora</name>
    <dbReference type="NCBI Taxonomy" id="5147"/>
    <lineage>
        <taxon>Eukaryota</taxon>
        <taxon>Fungi</taxon>
        <taxon>Dikarya</taxon>
        <taxon>Ascomycota</taxon>
        <taxon>Pezizomycotina</taxon>
        <taxon>Sordariomycetes</taxon>
        <taxon>Sordariomycetidae</taxon>
        <taxon>Sordariales</taxon>
        <taxon>Sordariaceae</taxon>
        <taxon>Sordaria</taxon>
    </lineage>
</organism>
<evidence type="ECO:0000256" key="7">
    <source>
        <dbReference type="ARBA" id="ARBA00022801"/>
    </source>
</evidence>
<evidence type="ECO:0000256" key="13">
    <source>
        <dbReference type="SAM" id="SignalP"/>
    </source>
</evidence>
<dbReference type="InterPro" id="IPR044846">
    <property type="entry name" value="GH10"/>
</dbReference>
<dbReference type="PANTHER" id="PTHR31490:SF35">
    <property type="entry name" value="ENDO-1,4-BETA-XYLANASE"/>
    <property type="match status" value="1"/>
</dbReference>
<dbReference type="VEuPathDB" id="FungiDB:SMAC_05155"/>
<comment type="subcellular location">
    <subcellularLocation>
        <location evidence="2">Secreted</location>
    </subcellularLocation>
</comment>
<evidence type="ECO:0000256" key="12">
    <source>
        <dbReference type="SAM" id="Phobius"/>
    </source>
</evidence>
<dbReference type="InterPro" id="IPR001000">
    <property type="entry name" value="GH10_dom"/>
</dbReference>
<keyword evidence="10 11" id="KW-0624">Polysaccharide degradation</keyword>
<evidence type="ECO:0000256" key="2">
    <source>
        <dbReference type="ARBA" id="ARBA00004613"/>
    </source>
</evidence>
<keyword evidence="12" id="KW-1133">Transmembrane helix</keyword>
<evidence type="ECO:0000256" key="1">
    <source>
        <dbReference type="ARBA" id="ARBA00000681"/>
    </source>
</evidence>
<evidence type="ECO:0000256" key="8">
    <source>
        <dbReference type="ARBA" id="ARBA00023277"/>
    </source>
</evidence>
<feature type="chain" id="PRO_5035778553" description="Beta-xylanase" evidence="13">
    <location>
        <begin position="21"/>
        <end position="486"/>
    </location>
</feature>
<dbReference type="PRINTS" id="PR00134">
    <property type="entry name" value="GLHYDRLASE10"/>
</dbReference>
<keyword evidence="12" id="KW-0812">Transmembrane</keyword>
<comment type="pathway">
    <text evidence="3">Glycan degradation; xylan degradation.</text>
</comment>
<dbReference type="AlphaFoldDB" id="A0A8S8ZP84"/>
<feature type="transmembrane region" description="Helical" evidence="12">
    <location>
        <begin position="466"/>
        <end position="484"/>
    </location>
</feature>
<dbReference type="EC" id="3.2.1.8" evidence="11"/>
<dbReference type="SMART" id="SM00633">
    <property type="entry name" value="Glyco_10"/>
    <property type="match status" value="1"/>
</dbReference>
<dbReference type="Pfam" id="PF00331">
    <property type="entry name" value="Glyco_hydro_10"/>
    <property type="match status" value="1"/>
</dbReference>
<dbReference type="GO" id="GO:0031176">
    <property type="term" value="F:endo-1,4-beta-xylanase activity"/>
    <property type="evidence" value="ECO:0007669"/>
    <property type="project" value="UniProtKB-EC"/>
</dbReference>
<evidence type="ECO:0000256" key="3">
    <source>
        <dbReference type="ARBA" id="ARBA00004851"/>
    </source>
</evidence>
<evidence type="ECO:0000256" key="11">
    <source>
        <dbReference type="RuleBase" id="RU361174"/>
    </source>
</evidence>
<comment type="catalytic activity">
    <reaction evidence="1 11">
        <text>Endohydrolysis of (1-&gt;4)-beta-D-xylosidic linkages in xylans.</text>
        <dbReference type="EC" id="3.2.1.8"/>
    </reaction>
</comment>
<dbReference type="SUPFAM" id="SSF51445">
    <property type="entry name" value="(Trans)glycosidases"/>
    <property type="match status" value="1"/>
</dbReference>
<dbReference type="EMBL" id="NMPR01000068">
    <property type="protein sequence ID" value="KAA8631823.1"/>
    <property type="molecule type" value="Genomic_DNA"/>
</dbReference>
<evidence type="ECO:0000313" key="15">
    <source>
        <dbReference type="EMBL" id="KAA8631823.1"/>
    </source>
</evidence>
<evidence type="ECO:0000256" key="5">
    <source>
        <dbReference type="ARBA" id="ARBA00022525"/>
    </source>
</evidence>
<evidence type="ECO:0000256" key="6">
    <source>
        <dbReference type="ARBA" id="ARBA00022651"/>
    </source>
</evidence>
<evidence type="ECO:0000313" key="16">
    <source>
        <dbReference type="Proteomes" id="UP000433876"/>
    </source>
</evidence>
<dbReference type="PANTHER" id="PTHR31490">
    <property type="entry name" value="GLYCOSYL HYDROLASE"/>
    <property type="match status" value="1"/>
</dbReference>
<evidence type="ECO:0000259" key="14">
    <source>
        <dbReference type="PROSITE" id="PS51760"/>
    </source>
</evidence>
<keyword evidence="12" id="KW-0472">Membrane</keyword>
<dbReference type="GO" id="GO:0045493">
    <property type="term" value="P:xylan catabolic process"/>
    <property type="evidence" value="ECO:0007669"/>
    <property type="project" value="UniProtKB-KW"/>
</dbReference>
<dbReference type="GO" id="GO:0005576">
    <property type="term" value="C:extracellular region"/>
    <property type="evidence" value="ECO:0007669"/>
    <property type="project" value="UniProtKB-SubCell"/>
</dbReference>
<dbReference type="Gene3D" id="3.20.20.80">
    <property type="entry name" value="Glycosidases"/>
    <property type="match status" value="1"/>
</dbReference>
<keyword evidence="13" id="KW-0732">Signal</keyword>
<evidence type="ECO:0000256" key="10">
    <source>
        <dbReference type="ARBA" id="ARBA00023326"/>
    </source>
</evidence>
<sequence length="486" mass="52165">MARITALLFASLFLSPLSAASPTRASPLLASRQDTDNEGLHSLMLAAGKLFFGTATDVRYLDNKAHQAIVQNPNEFGMIVPENSQKWGELEKEDKGKVDFTNTDIIAAQAKGNGQLFRCHVLVWGAQLPSYVTSTSWTEKTLSDVLQAHITTTVTHFGSQCYSWDVVSEALSSSPDSNTLSTTSLFHQVLGASYIPFSFYWTSLAADPSSKLYYNDFNLELSPSKAQGAVDIVHLIRNYTSPTGEKNKARIDGIGLQSHLFVSSVPSLPSLTSTLELFTNLSLEVSFSELDISHSSLSPSPNATQIEQQEKDYMTVISACLAVKGCVGITVWGFSDKYSWVKDAFPGKGGGCLYDENMKNKGSWFAVAEVLRRAGVVRRGAVAVDASLDGEVAVAVNSTTTVEGEGGGGGGRDPDEAVRKAARSGELMRGVNGTELMVAAGEEVGDAQGKGQGVVNGARRWVVTGWGGWVVVMGWGFWGFWGILSS</sequence>
<dbReference type="InterPro" id="IPR017853">
    <property type="entry name" value="GH"/>
</dbReference>
<dbReference type="Proteomes" id="UP000433876">
    <property type="component" value="Unassembled WGS sequence"/>
</dbReference>
<keyword evidence="6" id="KW-0858">Xylan degradation</keyword>